<organism evidence="1 2">
    <name type="scientific">Herbaspirillum rubrisubalbicans Os34</name>
    <dbReference type="NCBI Taxonomy" id="1235827"/>
    <lineage>
        <taxon>Bacteria</taxon>
        <taxon>Pseudomonadati</taxon>
        <taxon>Pseudomonadota</taxon>
        <taxon>Betaproteobacteria</taxon>
        <taxon>Burkholderiales</taxon>
        <taxon>Oxalobacteraceae</taxon>
        <taxon>Herbaspirillum</taxon>
    </lineage>
</organism>
<evidence type="ECO:0000313" key="2">
    <source>
        <dbReference type="Proteomes" id="UP000501648"/>
    </source>
</evidence>
<dbReference type="EMBL" id="CP008956">
    <property type="protein sequence ID" value="QJP99883.1"/>
    <property type="molecule type" value="Genomic_DNA"/>
</dbReference>
<accession>A0A6M3ZMM0</accession>
<name>A0A6M3ZMM0_9BURK</name>
<gene>
    <name evidence="1" type="ORF">C798_06470</name>
</gene>
<dbReference type="AlphaFoldDB" id="A0A6M3ZMM0"/>
<protein>
    <submittedName>
        <fullName evidence="1">DUF2399 domain-containing protein</fullName>
    </submittedName>
</protein>
<dbReference type="Gene3D" id="3.40.1360.10">
    <property type="match status" value="1"/>
</dbReference>
<dbReference type="GO" id="GO:0003677">
    <property type="term" value="F:DNA binding"/>
    <property type="evidence" value="ECO:0007669"/>
    <property type="project" value="InterPro"/>
</dbReference>
<dbReference type="SUPFAM" id="SSF56726">
    <property type="entry name" value="DNA topoisomerase IV, alpha subunit"/>
    <property type="match status" value="1"/>
</dbReference>
<sequence>MAALRLWVDADESKQHKRENLLKIAMKKIEGFRLEDGDLLVQHLLHDGWVTCTEFRKPKCDWQWVSLAWRDLTKLQSLLGVSGTLERQQQRQTHLSQAKEQLIARLDSFAQGDTDPYLNDELAQAIEALEKAKTLTLEALKRRLDLMFQVAHWRDSGQQGMRQDFALSVRDGTKAIEANEWKWLDTVFDLERLGISRFAQTAWLAGEVELCWSNRKMELSAVHFLGIPVEDMQHLERLEGVQQWWLIENRTSFERNARKLPHGTLLLWMPGRPSLGWQAMMAHLLTKAPCPAWISADADPAGVDIACAVGRLWEQAGLSWEAHKMSSVELTQTKQKWNLTPRDRLLLQNLLARQALPATLRSLCEAMQREDRKAEQEAWL</sequence>
<proteinExistence type="predicted"/>
<evidence type="ECO:0000313" key="1">
    <source>
        <dbReference type="EMBL" id="QJP99883.1"/>
    </source>
</evidence>
<reference evidence="1 2" key="1">
    <citation type="journal article" date="2012" name="J. Bacteriol.">
        <title>Genome sequence of the pathogenic Herbaspirillum seropedicae strain Os34, isolated from rice roots.</title>
        <authorList>
            <person name="Ye W."/>
            <person name="Ye S."/>
            <person name="Liu J."/>
            <person name="Chang S."/>
            <person name="Chen M."/>
            <person name="Zhu B."/>
            <person name="Guo L."/>
            <person name="An Q."/>
        </authorList>
    </citation>
    <scope>NUCLEOTIDE SEQUENCE [LARGE SCALE GENOMIC DNA]</scope>
    <source>
        <strain evidence="1 2">Os34</strain>
    </source>
</reference>
<dbReference type="Proteomes" id="UP000501648">
    <property type="component" value="Chromosome"/>
</dbReference>
<dbReference type="GO" id="GO:0005694">
    <property type="term" value="C:chromosome"/>
    <property type="evidence" value="ECO:0007669"/>
    <property type="project" value="InterPro"/>
</dbReference>
<dbReference type="InterPro" id="IPR036078">
    <property type="entry name" value="Spo11/TopoVI_A_sf"/>
</dbReference>